<name>A0A1B7P836_9EURO</name>
<protein>
    <submittedName>
        <fullName evidence="1">Uncharacterized protein</fullName>
    </submittedName>
</protein>
<proteinExistence type="predicted"/>
<reference evidence="1 2" key="1">
    <citation type="submission" date="2015-07" db="EMBL/GenBank/DDBJ databases">
        <title>Emmonsia species relationships and genome sequence.</title>
        <authorList>
            <person name="Cuomo C.A."/>
            <person name="Schwartz I.S."/>
            <person name="Kenyon C."/>
            <person name="de Hoog G.S."/>
            <person name="Govender N.P."/>
            <person name="Botha A."/>
            <person name="Moreno L."/>
            <person name="de Vries M."/>
            <person name="Munoz J.F."/>
            <person name="Stielow J.B."/>
        </authorList>
    </citation>
    <scope>NUCLEOTIDE SEQUENCE [LARGE SCALE GENOMIC DNA]</scope>
    <source>
        <strain evidence="1 2">CBS 136260</strain>
    </source>
</reference>
<sequence length="144" mass="16427">MHSRVPQRTSCEGFGISSVCHSDLSSLELNEFTFPDLDDLYLSAGKPWYDPLFKYLQKHFRVEDIWVILVLRGPERPVANEAIPLQRSFLSLSTEFNFAEFGGANGVDKQRPDRFKQDMSDVIEPIPDNWLAVQKLRPNGLIGT</sequence>
<dbReference type="AlphaFoldDB" id="A0A1B7P836"/>
<evidence type="ECO:0000313" key="2">
    <source>
        <dbReference type="Proteomes" id="UP000091918"/>
    </source>
</evidence>
<keyword evidence="2" id="KW-1185">Reference proteome</keyword>
<comment type="caution">
    <text evidence="1">The sequence shown here is derived from an EMBL/GenBank/DDBJ whole genome shotgun (WGS) entry which is preliminary data.</text>
</comment>
<organism evidence="1 2">
    <name type="scientific">Emergomyces africanus</name>
    <dbReference type="NCBI Taxonomy" id="1955775"/>
    <lineage>
        <taxon>Eukaryota</taxon>
        <taxon>Fungi</taxon>
        <taxon>Dikarya</taxon>
        <taxon>Ascomycota</taxon>
        <taxon>Pezizomycotina</taxon>
        <taxon>Eurotiomycetes</taxon>
        <taxon>Eurotiomycetidae</taxon>
        <taxon>Onygenales</taxon>
        <taxon>Ajellomycetaceae</taxon>
        <taxon>Emergomyces</taxon>
    </lineage>
</organism>
<accession>A0A1B7P836</accession>
<dbReference type="Proteomes" id="UP000091918">
    <property type="component" value="Unassembled WGS sequence"/>
</dbReference>
<gene>
    <name evidence="1" type="ORF">ACJ72_00465</name>
</gene>
<evidence type="ECO:0000313" key="1">
    <source>
        <dbReference type="EMBL" id="OAX85163.1"/>
    </source>
</evidence>
<dbReference type="EMBL" id="LGUA01000024">
    <property type="protein sequence ID" value="OAX85163.1"/>
    <property type="molecule type" value="Genomic_DNA"/>
</dbReference>